<feature type="binding site" evidence="7">
    <location>
        <position position="296"/>
    </location>
    <ligand>
        <name>Mn(2+)</name>
        <dbReference type="ChEBI" id="CHEBI:29035"/>
    </ligand>
</feature>
<reference evidence="9 10" key="2">
    <citation type="submission" date="2020-02" db="EMBL/GenBank/DDBJ databases">
        <title>The new genus of Enterobacteriales.</title>
        <authorList>
            <person name="Kim I.S."/>
        </authorList>
    </citation>
    <scope>NUCLEOTIDE SEQUENCE [LARGE SCALE GENOMIC DNA]</scope>
    <source>
        <strain evidence="9 10">SAP-6</strain>
    </source>
</reference>
<dbReference type="NCBIfam" id="NF002203">
    <property type="entry name" value="PRK01076.1"/>
    <property type="match status" value="1"/>
</dbReference>
<comment type="function">
    <text evidence="7">Catalyzes the interconversion of L-rhamnose and L-rhamnulose.</text>
</comment>
<sequence>MSQSIEQAWLLAKQRFADINVNVEGALELLDTLPVSMHCWQGDDVAGFENTGGSLTGGIQATGNYPGKAHNAQELRADLEQAFSLIPGPKRLNLHAIYLEADGKVERNEIEPQHFARWVSWAREQRLGLDFNPTCFSHPLSADGFTLSHADDGIRQFWIEHCQASRRVSAYFGRELGTPSVMNIWIPDGMKDLTIDRLAPRQRLLEALDAVMAEKLDRNHHIDAVESKLFGIGAESYTVGSSEFYLGYATSRGTALCLDAGHFHPTEVISDKISSAILFVPRLLLHVSRPVRWDSDHVVLLDDETQAIATEIVRQKLFNRVHIGLDFFDASINRIAAWVIGTRNMKKALLRALLEPTEQLRQLEQHGDYTARLALLEEQKSLPWQAVWDKYCQLHNVPVGGDWLQAVREYETSILKTRKG</sequence>
<reference evidence="9 10" key="1">
    <citation type="submission" date="2019-12" db="EMBL/GenBank/DDBJ databases">
        <authorList>
            <person name="Lee S.D."/>
        </authorList>
    </citation>
    <scope>NUCLEOTIDE SEQUENCE [LARGE SCALE GENOMIC DNA]</scope>
    <source>
        <strain evidence="9 10">SAP-6</strain>
    </source>
</reference>
<comment type="similarity">
    <text evidence="6 7">Belongs to the rhamnose isomerase family.</text>
</comment>
<comment type="pathway">
    <text evidence="7">Carbohydrate degradation; L-rhamnose degradation; glycerone phosphate from L-rhamnose: step 1/3.</text>
</comment>
<keyword evidence="4 7" id="KW-0413">Isomerase</keyword>
<dbReference type="InterPro" id="IPR036237">
    <property type="entry name" value="Xyl_isomerase-like_sf"/>
</dbReference>
<dbReference type="PANTHER" id="PTHR30268">
    <property type="entry name" value="L-RHAMNOSE ISOMERASE"/>
    <property type="match status" value="1"/>
</dbReference>
<dbReference type="EC" id="5.3.1.14" evidence="7 8"/>
<dbReference type="Pfam" id="PF06134">
    <property type="entry name" value="RhaA"/>
    <property type="match status" value="1"/>
</dbReference>
<keyword evidence="1 7" id="KW-0963">Cytoplasm</keyword>
<evidence type="ECO:0000256" key="2">
    <source>
        <dbReference type="ARBA" id="ARBA00022723"/>
    </source>
</evidence>
<accession>A0A845SGK5</accession>
<proteinExistence type="inferred from homology"/>
<keyword evidence="10" id="KW-1185">Reference proteome</keyword>
<evidence type="ECO:0000256" key="1">
    <source>
        <dbReference type="ARBA" id="ARBA00022490"/>
    </source>
</evidence>
<comment type="caution">
    <text evidence="9">The sequence shown here is derived from an EMBL/GenBank/DDBJ whole genome shotgun (WGS) entry which is preliminary data.</text>
</comment>
<evidence type="ECO:0000256" key="3">
    <source>
        <dbReference type="ARBA" id="ARBA00023211"/>
    </source>
</evidence>
<dbReference type="GO" id="GO:0019324">
    <property type="term" value="P:L-lyxose metabolic process"/>
    <property type="evidence" value="ECO:0007669"/>
    <property type="project" value="TreeGrafter"/>
</dbReference>
<evidence type="ECO:0000256" key="6">
    <source>
        <dbReference type="ARBA" id="ARBA00061402"/>
    </source>
</evidence>
<comment type="catalytic activity">
    <reaction evidence="7">
        <text>L-rhamnopyranose = L-rhamnulose</text>
        <dbReference type="Rhea" id="RHEA:23160"/>
        <dbReference type="ChEBI" id="CHEBI:17897"/>
        <dbReference type="ChEBI" id="CHEBI:62346"/>
        <dbReference type="EC" id="5.3.1.14"/>
    </reaction>
</comment>
<comment type="subunit">
    <text evidence="7">Homotetramer.</text>
</comment>
<dbReference type="HAMAP" id="MF_00541">
    <property type="entry name" value="RhaA"/>
    <property type="match status" value="1"/>
</dbReference>
<evidence type="ECO:0000313" key="10">
    <source>
        <dbReference type="Proteomes" id="UP000461443"/>
    </source>
</evidence>
<dbReference type="InterPro" id="IPR009308">
    <property type="entry name" value="Rhamnose_isomerase"/>
</dbReference>
<evidence type="ECO:0000256" key="4">
    <source>
        <dbReference type="ARBA" id="ARBA00023235"/>
    </source>
</evidence>
<dbReference type="PANTHER" id="PTHR30268:SF0">
    <property type="entry name" value="L-RHAMNOSE ISOMERASE"/>
    <property type="match status" value="1"/>
</dbReference>
<keyword evidence="3 7" id="KW-0464">Manganese</keyword>
<protein>
    <recommendedName>
        <fullName evidence="7 8">L-rhamnose isomerase</fullName>
        <ecNumber evidence="7 8">5.3.1.14</ecNumber>
    </recommendedName>
</protein>
<dbReference type="Gene3D" id="3.20.20.150">
    <property type="entry name" value="Divalent-metal-dependent TIM barrel enzymes"/>
    <property type="match status" value="1"/>
</dbReference>
<evidence type="ECO:0000256" key="7">
    <source>
        <dbReference type="HAMAP-Rule" id="MF_00541"/>
    </source>
</evidence>
<dbReference type="UniPathway" id="UPA00541">
    <property type="reaction ID" value="UER00601"/>
</dbReference>
<evidence type="ECO:0000313" key="9">
    <source>
        <dbReference type="EMBL" id="NDL64213.1"/>
    </source>
</evidence>
<gene>
    <name evidence="7" type="primary">rhaA</name>
    <name evidence="9" type="ORF">GRH90_15845</name>
</gene>
<dbReference type="GO" id="GO:0005737">
    <property type="term" value="C:cytoplasm"/>
    <property type="evidence" value="ECO:0007669"/>
    <property type="project" value="UniProtKB-SubCell"/>
</dbReference>
<dbReference type="InterPro" id="IPR050337">
    <property type="entry name" value="L-rhamnose_isomerase"/>
</dbReference>
<dbReference type="GO" id="GO:0008740">
    <property type="term" value="F:L-rhamnose isomerase activity"/>
    <property type="evidence" value="ECO:0007669"/>
    <property type="project" value="UniProtKB-UniRule"/>
</dbReference>
<dbReference type="GO" id="GO:0030145">
    <property type="term" value="F:manganese ion binding"/>
    <property type="evidence" value="ECO:0007669"/>
    <property type="project" value="UniProtKB-UniRule"/>
</dbReference>
<dbReference type="SUPFAM" id="SSF51658">
    <property type="entry name" value="Xylose isomerase-like"/>
    <property type="match status" value="1"/>
</dbReference>
<dbReference type="RefSeq" id="WP_162366931.1">
    <property type="nucleotide sequence ID" value="NZ_WUBS01000011.1"/>
</dbReference>
<comment type="subcellular location">
    <subcellularLocation>
        <location evidence="7">Cytoplasm</location>
    </subcellularLocation>
</comment>
<feature type="binding site" evidence="7">
    <location>
        <position position="294"/>
    </location>
    <ligand>
        <name>Mn(2+)</name>
        <dbReference type="ChEBI" id="CHEBI:29035"/>
    </ligand>
</feature>
<comment type="cofactor">
    <cofactor evidence="7">
        <name>Mn(2+)</name>
        <dbReference type="ChEBI" id="CHEBI:29035"/>
    </cofactor>
    <text evidence="7">Binds 1 Mn(2+) ion per subunit.</text>
</comment>
<dbReference type="AlphaFoldDB" id="A0A845SGK5"/>
<dbReference type="Proteomes" id="UP000461443">
    <property type="component" value="Unassembled WGS sequence"/>
</dbReference>
<feature type="binding site" evidence="7">
    <location>
        <position position="262"/>
    </location>
    <ligand>
        <name>Mn(2+)</name>
        <dbReference type="ChEBI" id="CHEBI:29035"/>
    </ligand>
</feature>
<evidence type="ECO:0000256" key="5">
    <source>
        <dbReference type="ARBA" id="ARBA00023308"/>
    </source>
</evidence>
<organism evidence="9 10">
    <name type="scientific">Acerihabitans arboris</name>
    <dbReference type="NCBI Taxonomy" id="2691583"/>
    <lineage>
        <taxon>Bacteria</taxon>
        <taxon>Pseudomonadati</taxon>
        <taxon>Pseudomonadota</taxon>
        <taxon>Gammaproteobacteria</taxon>
        <taxon>Enterobacterales</taxon>
        <taxon>Pectobacteriaceae</taxon>
        <taxon>Acerihabitans</taxon>
    </lineage>
</organism>
<dbReference type="EMBL" id="WUBS01000011">
    <property type="protein sequence ID" value="NDL64213.1"/>
    <property type="molecule type" value="Genomic_DNA"/>
</dbReference>
<dbReference type="GO" id="GO:0019301">
    <property type="term" value="P:rhamnose catabolic process"/>
    <property type="evidence" value="ECO:0007669"/>
    <property type="project" value="UniProtKB-UniRule"/>
</dbReference>
<dbReference type="FunFam" id="3.20.20.150:FF:000006">
    <property type="entry name" value="L-rhamnose isomerase"/>
    <property type="match status" value="1"/>
</dbReference>
<name>A0A845SGK5_9GAMM</name>
<evidence type="ECO:0000256" key="8">
    <source>
        <dbReference type="NCBIfam" id="TIGR01748"/>
    </source>
</evidence>
<keyword evidence="5 7" id="KW-0684">Rhamnose metabolism</keyword>
<keyword evidence="2 7" id="KW-0479">Metal-binding</keyword>
<dbReference type="NCBIfam" id="TIGR01748">
    <property type="entry name" value="rhaA"/>
    <property type="match status" value="1"/>
</dbReference>